<dbReference type="InterPro" id="IPR002347">
    <property type="entry name" value="SDR_fam"/>
</dbReference>
<dbReference type="Gene3D" id="3.40.50.720">
    <property type="entry name" value="NAD(P)-binding Rossmann-like Domain"/>
    <property type="match status" value="1"/>
</dbReference>
<dbReference type="InterPro" id="IPR036291">
    <property type="entry name" value="NAD(P)-bd_dom_sf"/>
</dbReference>
<name>A0A9P8T3P3_9ASCO</name>
<proteinExistence type="inferred from homology"/>
<dbReference type="RefSeq" id="XP_046060306.1">
    <property type="nucleotide sequence ID" value="XM_046205851.1"/>
</dbReference>
<evidence type="ECO:0000313" key="5">
    <source>
        <dbReference type="Proteomes" id="UP000769157"/>
    </source>
</evidence>
<evidence type="ECO:0000256" key="3">
    <source>
        <dbReference type="RuleBase" id="RU000363"/>
    </source>
</evidence>
<dbReference type="Pfam" id="PF00106">
    <property type="entry name" value="adh_short"/>
    <property type="match status" value="1"/>
</dbReference>
<dbReference type="OrthoDB" id="10253736at2759"/>
<sequence>MTGPLTSFLYRLNRSLRELSELLVGVTFDPYRDIVLITGGCGGLGRELALTFSRAHAPVVVFDLNLPDPEEALPGVHYYECDVSNRKDVLDKSAQVIDEVGTITILINNAGITTGKTVLDLSFEEIEKTIEVNLLSSFYTIKAFLPHMLKIKRGYIVTVASTLGYMSPARLSVYGATKSGLIALHESLTYELGPPSFNLTGVKTLLICPGQLKTRMFEGVRTPHTLLAPELDPTDVSKAVFNAIELGKRGEIKLPFYGNFLPIFRAAPWPVVEIARYFSGIDDSMKKFVGKTIAIKESSESVLSNALNETGSIISGILGAVSARPGDVGSINELDIAAE</sequence>
<evidence type="ECO:0000256" key="1">
    <source>
        <dbReference type="ARBA" id="ARBA00006484"/>
    </source>
</evidence>
<accession>A0A9P8T3P3</accession>
<dbReference type="PANTHER" id="PTHR24322:SF736">
    <property type="entry name" value="RETINOL DEHYDROGENASE 10"/>
    <property type="match status" value="1"/>
</dbReference>
<dbReference type="GeneID" id="70236705"/>
<dbReference type="CDD" id="cd05339">
    <property type="entry name" value="17beta-HSDXI-like_SDR_c"/>
    <property type="match status" value="1"/>
</dbReference>
<dbReference type="GO" id="GO:0016616">
    <property type="term" value="F:oxidoreductase activity, acting on the CH-OH group of donors, NAD or NADP as acceptor"/>
    <property type="evidence" value="ECO:0007669"/>
    <property type="project" value="TreeGrafter"/>
</dbReference>
<reference evidence="4" key="2">
    <citation type="submission" date="2021-01" db="EMBL/GenBank/DDBJ databases">
        <authorList>
            <person name="Schikora-Tamarit M.A."/>
        </authorList>
    </citation>
    <scope>NUCLEOTIDE SEQUENCE</scope>
    <source>
        <strain evidence="4">CBS6075</strain>
    </source>
</reference>
<protein>
    <submittedName>
        <fullName evidence="4">Uncharacterized protein</fullName>
    </submittedName>
</protein>
<dbReference type="SUPFAM" id="SSF51735">
    <property type="entry name" value="NAD(P)-binding Rossmann-fold domains"/>
    <property type="match status" value="1"/>
</dbReference>
<evidence type="ECO:0000256" key="2">
    <source>
        <dbReference type="ARBA" id="ARBA00023002"/>
    </source>
</evidence>
<dbReference type="EMBL" id="JAEUBE010000352">
    <property type="protein sequence ID" value="KAH3664026.1"/>
    <property type="molecule type" value="Genomic_DNA"/>
</dbReference>
<dbReference type="AlphaFoldDB" id="A0A9P8T3P3"/>
<organism evidence="4 5">
    <name type="scientific">Ogataea philodendri</name>
    <dbReference type="NCBI Taxonomy" id="1378263"/>
    <lineage>
        <taxon>Eukaryota</taxon>
        <taxon>Fungi</taxon>
        <taxon>Dikarya</taxon>
        <taxon>Ascomycota</taxon>
        <taxon>Saccharomycotina</taxon>
        <taxon>Pichiomycetes</taxon>
        <taxon>Pichiales</taxon>
        <taxon>Pichiaceae</taxon>
        <taxon>Ogataea</taxon>
    </lineage>
</organism>
<dbReference type="PRINTS" id="PR00081">
    <property type="entry name" value="GDHRDH"/>
</dbReference>
<keyword evidence="2" id="KW-0560">Oxidoreductase</keyword>
<comment type="similarity">
    <text evidence="1 3">Belongs to the short-chain dehydrogenases/reductases (SDR) family.</text>
</comment>
<evidence type="ECO:0000313" key="4">
    <source>
        <dbReference type="EMBL" id="KAH3664026.1"/>
    </source>
</evidence>
<dbReference type="PRINTS" id="PR00080">
    <property type="entry name" value="SDRFAMILY"/>
</dbReference>
<dbReference type="PANTHER" id="PTHR24322">
    <property type="entry name" value="PKSB"/>
    <property type="match status" value="1"/>
</dbReference>
<comment type="caution">
    <text evidence="4">The sequence shown here is derived from an EMBL/GenBank/DDBJ whole genome shotgun (WGS) entry which is preliminary data.</text>
</comment>
<dbReference type="Proteomes" id="UP000769157">
    <property type="component" value="Unassembled WGS sequence"/>
</dbReference>
<gene>
    <name evidence="4" type="ORF">OGAPHI_004740</name>
</gene>
<keyword evidence="5" id="KW-1185">Reference proteome</keyword>
<reference evidence="4" key="1">
    <citation type="journal article" date="2021" name="Open Biol.">
        <title>Shared evolutionary footprints suggest mitochondrial oxidative damage underlies multiple complex I losses in fungi.</title>
        <authorList>
            <person name="Schikora-Tamarit M.A."/>
            <person name="Marcet-Houben M."/>
            <person name="Nosek J."/>
            <person name="Gabaldon T."/>
        </authorList>
    </citation>
    <scope>NUCLEOTIDE SEQUENCE</scope>
    <source>
        <strain evidence="4">CBS6075</strain>
    </source>
</reference>